<proteinExistence type="predicted"/>
<gene>
    <name evidence="1" type="ORF">LMG7053_04810</name>
</gene>
<dbReference type="RefSeq" id="WP_175224381.1">
    <property type="nucleotide sequence ID" value="NZ_CADILJ010000065.1"/>
</dbReference>
<evidence type="ECO:0000313" key="1">
    <source>
        <dbReference type="EMBL" id="CAB3955804.1"/>
    </source>
</evidence>
<comment type="caution">
    <text evidence="1">The sequence shown here is derived from an EMBL/GenBank/DDBJ whole genome shotgun (WGS) entry which is preliminary data.</text>
</comment>
<dbReference type="Proteomes" id="UP000494161">
    <property type="component" value="Unassembled WGS sequence"/>
</dbReference>
<accession>A0ABM8M2K9</accession>
<keyword evidence="2" id="KW-1185">Reference proteome</keyword>
<dbReference type="EMBL" id="CADILJ010000065">
    <property type="protein sequence ID" value="CAB3955804.1"/>
    <property type="molecule type" value="Genomic_DNA"/>
</dbReference>
<evidence type="ECO:0008006" key="3">
    <source>
        <dbReference type="Google" id="ProtNLM"/>
    </source>
</evidence>
<evidence type="ECO:0000313" key="2">
    <source>
        <dbReference type="Proteomes" id="UP000494161"/>
    </source>
</evidence>
<reference evidence="1 2" key="1">
    <citation type="submission" date="2020-04" db="EMBL/GenBank/DDBJ databases">
        <authorList>
            <person name="De Canck E."/>
        </authorList>
    </citation>
    <scope>NUCLEOTIDE SEQUENCE [LARGE SCALE GENOMIC DNA]</scope>
    <source>
        <strain evidence="1 2">LMG 7053</strain>
    </source>
</reference>
<protein>
    <recommendedName>
        <fullName evidence="3">Phage tail protein</fullName>
    </recommendedName>
</protein>
<organism evidence="1 2">
    <name type="scientific">Achromobacter ruhlandii</name>
    <dbReference type="NCBI Taxonomy" id="72557"/>
    <lineage>
        <taxon>Bacteria</taxon>
        <taxon>Pseudomonadati</taxon>
        <taxon>Pseudomonadota</taxon>
        <taxon>Betaproteobacteria</taxon>
        <taxon>Burkholderiales</taxon>
        <taxon>Alcaligenaceae</taxon>
        <taxon>Achromobacter</taxon>
    </lineage>
</organism>
<name>A0ABM8M2K9_9BURK</name>
<sequence>MAQPPAYNRVKDFGADYPDQTDNQAINTELDAVSSSVNGIRANLALIQRDDGGLRDGIVTKDSLAQSFKDELYAEFSGNINDSVLEAQQAAVEATNAAAAANADAAAAQSARDTAQSAAGTAQASAASASASQGAAASSAASASGSATTASAAAASASGSATSASTSAASAQDAREDAVAAASAAVPAATTATAKAAEASVSAASASADATLAQNWASKLDGPVTGALYSARYYANLAQAGAGLPLYQPIAVPTTDVGDISVAGLGIHRFKYGRYAPDNFPPRHRVGGVLTSTATSVTVAAGSWRGAANDLDIILGASLSKNLQTSGAWAAGSGSNGIVGGVAAASTWYHVHLIRQDSTGAIDVCLDTSPTASNRPAGWSAYRRVGAVFNQSSGGVRPFVQTGLVFRYLSPVNNLNNSALPDTSLTVATVATPLGVSTMAYLALALAAQSAAAFGFVFTPGDTDRAVLAYANVAASSAMAGVGNLQVMTDTSSRVNSRGAGSIPSGFYLSTISYTDFIGD</sequence>